<gene>
    <name evidence="1" type="ORF">GCM10012282_80310</name>
</gene>
<sequence>MTTHEIPTDRALSAEEGVELKKRIAESKATGQWHWMGNYGSPYDVMAVANAAPKCEAGELITGFHENGLIPTFMYR</sequence>
<evidence type="ECO:0000313" key="2">
    <source>
        <dbReference type="Proteomes" id="UP000625682"/>
    </source>
</evidence>
<organism evidence="1 2">
    <name type="scientific">Streptomyces lacrimifluminis</name>
    <dbReference type="NCBI Taxonomy" id="1500077"/>
    <lineage>
        <taxon>Bacteria</taxon>
        <taxon>Bacillati</taxon>
        <taxon>Actinomycetota</taxon>
        <taxon>Actinomycetes</taxon>
        <taxon>Kitasatosporales</taxon>
        <taxon>Streptomycetaceae</taxon>
        <taxon>Streptomyces</taxon>
    </lineage>
</organism>
<dbReference type="RefSeq" id="WP_189152324.1">
    <property type="nucleotide sequence ID" value="NZ_BAABER010000071.1"/>
</dbReference>
<proteinExistence type="predicted"/>
<accession>A0A917PCW4</accession>
<protein>
    <submittedName>
        <fullName evidence="1">Uncharacterized protein</fullName>
    </submittedName>
</protein>
<reference evidence="1" key="2">
    <citation type="submission" date="2020-09" db="EMBL/GenBank/DDBJ databases">
        <authorList>
            <person name="Sun Q."/>
            <person name="Zhou Y."/>
        </authorList>
    </citation>
    <scope>NUCLEOTIDE SEQUENCE</scope>
    <source>
        <strain evidence="1">CGMCC 4.7272</strain>
    </source>
</reference>
<reference evidence="1" key="1">
    <citation type="journal article" date="2014" name="Int. J. Syst. Evol. Microbiol.">
        <title>Complete genome sequence of Corynebacterium casei LMG S-19264T (=DSM 44701T), isolated from a smear-ripened cheese.</title>
        <authorList>
            <consortium name="US DOE Joint Genome Institute (JGI-PGF)"/>
            <person name="Walter F."/>
            <person name="Albersmeier A."/>
            <person name="Kalinowski J."/>
            <person name="Ruckert C."/>
        </authorList>
    </citation>
    <scope>NUCLEOTIDE SEQUENCE</scope>
    <source>
        <strain evidence="1">CGMCC 4.7272</strain>
    </source>
</reference>
<dbReference type="EMBL" id="BMMU01000069">
    <property type="protein sequence ID" value="GGJ71387.1"/>
    <property type="molecule type" value="Genomic_DNA"/>
</dbReference>
<comment type="caution">
    <text evidence="1">The sequence shown here is derived from an EMBL/GenBank/DDBJ whole genome shotgun (WGS) entry which is preliminary data.</text>
</comment>
<dbReference type="Proteomes" id="UP000625682">
    <property type="component" value="Unassembled WGS sequence"/>
</dbReference>
<evidence type="ECO:0000313" key="1">
    <source>
        <dbReference type="EMBL" id="GGJ71387.1"/>
    </source>
</evidence>
<keyword evidence="2" id="KW-1185">Reference proteome</keyword>
<dbReference type="AlphaFoldDB" id="A0A917PCW4"/>
<name>A0A917PCW4_9ACTN</name>